<evidence type="ECO:0000313" key="4">
    <source>
        <dbReference type="Proteomes" id="UP000476332"/>
    </source>
</evidence>
<dbReference type="GO" id="GO:0006302">
    <property type="term" value="P:double-strand break repair"/>
    <property type="evidence" value="ECO:0007669"/>
    <property type="project" value="InterPro"/>
</dbReference>
<keyword evidence="4" id="KW-1185">Reference proteome</keyword>
<dbReference type="PANTHER" id="PTHR41259:SF1">
    <property type="entry name" value="DOUBLE-STRAND BREAK REPAIR RAD50 ATPASE, PUTATIVE-RELATED"/>
    <property type="match status" value="1"/>
</dbReference>
<dbReference type="Gene3D" id="3.40.50.300">
    <property type="entry name" value="P-loop containing nucleotide triphosphate hydrolases"/>
    <property type="match status" value="2"/>
</dbReference>
<proteinExistence type="predicted"/>
<evidence type="ECO:0000256" key="1">
    <source>
        <dbReference type="SAM" id="Coils"/>
    </source>
</evidence>
<dbReference type="InterPro" id="IPR038729">
    <property type="entry name" value="Rad50/SbcC_AAA"/>
</dbReference>
<feature type="coiled-coil region" evidence="1">
    <location>
        <begin position="684"/>
        <end position="744"/>
    </location>
</feature>
<organism evidence="3 4">
    <name type="scientific">Aurantimonas aggregata</name>
    <dbReference type="NCBI Taxonomy" id="2047720"/>
    <lineage>
        <taxon>Bacteria</taxon>
        <taxon>Pseudomonadati</taxon>
        <taxon>Pseudomonadota</taxon>
        <taxon>Alphaproteobacteria</taxon>
        <taxon>Hyphomicrobiales</taxon>
        <taxon>Aurantimonadaceae</taxon>
        <taxon>Aurantimonas</taxon>
    </lineage>
</organism>
<evidence type="ECO:0000313" key="3">
    <source>
        <dbReference type="EMBL" id="NDV86627.1"/>
    </source>
</evidence>
<keyword evidence="1" id="KW-0175">Coiled coil</keyword>
<dbReference type="InterPro" id="IPR027417">
    <property type="entry name" value="P-loop_NTPase"/>
</dbReference>
<dbReference type="Proteomes" id="UP000476332">
    <property type="component" value="Unassembled WGS sequence"/>
</dbReference>
<name>A0A6L9MFQ0_9HYPH</name>
<gene>
    <name evidence="3" type="ORF">GTW51_07930</name>
</gene>
<dbReference type="GO" id="GO:0016887">
    <property type="term" value="F:ATP hydrolysis activity"/>
    <property type="evidence" value="ECO:0007669"/>
    <property type="project" value="InterPro"/>
</dbReference>
<dbReference type="SUPFAM" id="SSF52540">
    <property type="entry name" value="P-loop containing nucleoside triphosphate hydrolases"/>
    <property type="match status" value="1"/>
</dbReference>
<dbReference type="Pfam" id="PF13476">
    <property type="entry name" value="AAA_23"/>
    <property type="match status" value="1"/>
</dbReference>
<comment type="caution">
    <text evidence="3">The sequence shown here is derived from an EMBL/GenBank/DDBJ whole genome shotgun (WGS) entry which is preliminary data.</text>
</comment>
<accession>A0A6L9MFQ0</accession>
<reference evidence="3 4" key="1">
    <citation type="submission" date="2020-01" db="EMBL/GenBank/DDBJ databases">
        <title>Genomes of bacteria type strains.</title>
        <authorList>
            <person name="Chen J."/>
            <person name="Zhu S."/>
            <person name="Chen J."/>
        </authorList>
    </citation>
    <scope>NUCLEOTIDE SEQUENCE [LARGE SCALE GENOMIC DNA]</scope>
    <source>
        <strain evidence="3 4">KCTC 52919</strain>
    </source>
</reference>
<dbReference type="EMBL" id="JAAAMJ010000004">
    <property type="protein sequence ID" value="NDV86627.1"/>
    <property type="molecule type" value="Genomic_DNA"/>
</dbReference>
<dbReference type="AlphaFoldDB" id="A0A6L9MFQ0"/>
<protein>
    <submittedName>
        <fullName evidence="3">AAA family ATPase</fullName>
    </submittedName>
</protein>
<dbReference type="PANTHER" id="PTHR41259">
    <property type="entry name" value="DOUBLE-STRAND BREAK REPAIR RAD50 ATPASE, PUTATIVE-RELATED"/>
    <property type="match status" value="1"/>
</dbReference>
<feature type="domain" description="Rad50/SbcC-type AAA" evidence="2">
    <location>
        <begin position="16"/>
        <end position="77"/>
    </location>
</feature>
<evidence type="ECO:0000259" key="2">
    <source>
        <dbReference type="Pfam" id="PF13476"/>
    </source>
</evidence>
<sequence length="890" mass="95171">MSNTADWENAEMYLRSLKLTDFAGISSAELTLFEPGLNVIVGDNEAGKSTLLTALRAAFFQRHRATGEAVKALAPYQRQARPEIHVDFKLADTVYSLRKAFLQRPEAELTWPGGSLTGDAVEERLAELFRFAHPGRGESKLDSHQGAFGLLWVEQGRSNTGGLDIGVGKDAVTASLEGEVGQILGGERGRAMIGAAKTLHDRFFTDTGRVAQASPVRQAEQLLEELRADLAVKAAARTDFEEKLQRLDGRRATLRSYERDEALAKAEAALEAAEERARQTVGLEGAMREATRDLQHSLARRDGVAERLKQRDQLAASAAAAQQASEVAAAALLETRAAREGEQAAIAAAEAEAAAARIAAETAEAADDALRASLERARMATEAEAMGRRLRDAGEIETRLAALQAESAGPAIDAAAIKALEAAERKCRDATIRLSVTAPVLVFAPSGDRTVRDATGAVIAAGTPHRVTGHERFDLDGFGSLTVEPGGDAATLRRECDAAEAALAALLDRLGVVSIEESRARAGAAENRRIETATLKAQAAALLPEGRAAAEAALADLSAMLAALPAPAPDGPSPSPADQATARAARNAARTRLETATATLERMRRAASDGLATIARAEADEAHRRAEADRLRRDVAEAEAVRPRTALAEDLAAAELDRAAKAAVLERRQRDLAAADPATVQLTLEARRKALAEIRRTVAALKEETLRLEGELEATGATALGEDVARLEGEIGAVESRLARLRIEAAAAAMLHATLIAARREAREHWLGPIKTQVTPYLKLIHPGAAIELDDSTLEIRSLHRAGVEEDFKRLSAGAREQVAVVTRLALAQVLKKGGHPTAVILDDALVNTDEKRLERMHLVLRLASETLQIIVLTCRERDFRDLGAPIQRL</sequence>